<name>A0A8H5BZT9_9AGAR</name>
<proteinExistence type="predicted"/>
<feature type="region of interest" description="Disordered" evidence="1">
    <location>
        <begin position="73"/>
        <end position="101"/>
    </location>
</feature>
<evidence type="ECO:0000313" key="3">
    <source>
        <dbReference type="Proteomes" id="UP000541558"/>
    </source>
</evidence>
<dbReference type="Proteomes" id="UP000541558">
    <property type="component" value="Unassembled WGS sequence"/>
</dbReference>
<protein>
    <submittedName>
        <fullName evidence="2">Uncharacterized protein</fullName>
    </submittedName>
</protein>
<sequence>MHNNDFKTTPRLAELSPEIVVLRFRNSFPSPEASTQPTDVPCHLSTTSAHGKSIHCVFAVQAFNAALAGNRSIASSTSEGARAPSPLLQRSPHDWGSTQVP</sequence>
<comment type="caution">
    <text evidence="2">The sequence shown here is derived from an EMBL/GenBank/DDBJ whole genome shotgun (WGS) entry which is preliminary data.</text>
</comment>
<gene>
    <name evidence="2" type="ORF">D9611_005317</name>
</gene>
<accession>A0A8H5BZT9</accession>
<dbReference type="EMBL" id="JAACJK010000110">
    <property type="protein sequence ID" value="KAF5332524.1"/>
    <property type="molecule type" value="Genomic_DNA"/>
</dbReference>
<evidence type="ECO:0000256" key="1">
    <source>
        <dbReference type="SAM" id="MobiDB-lite"/>
    </source>
</evidence>
<organism evidence="2 3">
    <name type="scientific">Ephemerocybe angulata</name>
    <dbReference type="NCBI Taxonomy" id="980116"/>
    <lineage>
        <taxon>Eukaryota</taxon>
        <taxon>Fungi</taxon>
        <taxon>Dikarya</taxon>
        <taxon>Basidiomycota</taxon>
        <taxon>Agaricomycotina</taxon>
        <taxon>Agaricomycetes</taxon>
        <taxon>Agaricomycetidae</taxon>
        <taxon>Agaricales</taxon>
        <taxon>Agaricineae</taxon>
        <taxon>Psathyrellaceae</taxon>
        <taxon>Ephemerocybe</taxon>
    </lineage>
</organism>
<keyword evidence="3" id="KW-1185">Reference proteome</keyword>
<evidence type="ECO:0000313" key="2">
    <source>
        <dbReference type="EMBL" id="KAF5332524.1"/>
    </source>
</evidence>
<reference evidence="2 3" key="1">
    <citation type="journal article" date="2020" name="ISME J.">
        <title>Uncovering the hidden diversity of litter-decomposition mechanisms in mushroom-forming fungi.</title>
        <authorList>
            <person name="Floudas D."/>
            <person name="Bentzer J."/>
            <person name="Ahren D."/>
            <person name="Johansson T."/>
            <person name="Persson P."/>
            <person name="Tunlid A."/>
        </authorList>
    </citation>
    <scope>NUCLEOTIDE SEQUENCE [LARGE SCALE GENOMIC DNA]</scope>
    <source>
        <strain evidence="2 3">CBS 175.51</strain>
    </source>
</reference>
<dbReference type="AlphaFoldDB" id="A0A8H5BZT9"/>